<feature type="transmembrane region" description="Helical" evidence="1">
    <location>
        <begin position="186"/>
        <end position="204"/>
    </location>
</feature>
<dbReference type="PANTHER" id="PTHR37810:SF5">
    <property type="entry name" value="IMMUNITY PROTEIN SDPI"/>
    <property type="match status" value="1"/>
</dbReference>
<feature type="transmembrane region" description="Helical" evidence="1">
    <location>
        <begin position="7"/>
        <end position="29"/>
    </location>
</feature>
<organism evidence="3 6">
    <name type="scientific">Streptococcus parasanguinis</name>
    <dbReference type="NCBI Taxonomy" id="1318"/>
    <lineage>
        <taxon>Bacteria</taxon>
        <taxon>Bacillati</taxon>
        <taxon>Bacillota</taxon>
        <taxon>Bacilli</taxon>
        <taxon>Lactobacillales</taxon>
        <taxon>Streptococcaceae</taxon>
        <taxon>Streptococcus</taxon>
    </lineage>
</organism>
<dbReference type="InterPro" id="IPR012867">
    <property type="entry name" value="DUF1648"/>
</dbReference>
<evidence type="ECO:0000313" key="5">
    <source>
        <dbReference type="Proteomes" id="UP000285725"/>
    </source>
</evidence>
<accession>A0A359YGI1</accession>
<keyword evidence="1" id="KW-1133">Transmembrane helix</keyword>
<dbReference type="Pfam" id="PF13630">
    <property type="entry name" value="SdpI"/>
    <property type="match status" value="1"/>
</dbReference>
<feature type="transmembrane region" description="Helical" evidence="1">
    <location>
        <begin position="162"/>
        <end position="180"/>
    </location>
</feature>
<dbReference type="PIRSF" id="PIRSF038959">
    <property type="entry name" value="SdpI"/>
    <property type="match status" value="1"/>
</dbReference>
<dbReference type="GO" id="GO:0005975">
    <property type="term" value="P:carbohydrate metabolic process"/>
    <property type="evidence" value="ECO:0007669"/>
    <property type="project" value="InterPro"/>
</dbReference>
<keyword evidence="1" id="KW-0472">Membrane</keyword>
<dbReference type="PANTHER" id="PTHR37810">
    <property type="entry name" value="IMMUNITY PROTEIN SDPI"/>
    <property type="match status" value="1"/>
</dbReference>
<protein>
    <submittedName>
        <fullName evidence="3">DUF1648 domain-containing protein</fullName>
    </submittedName>
</protein>
<sequence length="211" mass="24088">MKTNKKLLLLTSMVILFPMLWGLMIWSQLPNQIPIHFNFAGQANNFQSKPLVVFGLPIFDLMVHLFMIFVIGRDPKNRTMNEKMIRAIYWLTPIVSLSTSYLIYSKALGSTTNPSVFVSVLLGLIFVIMGNYMPKLKVNHTVGIRLPWTLQSEDNWHKTHRLAGKLWVLGGLILLLEAGLQFALSYVLVLVILAIVVIPMVYSYQLSRKNR</sequence>
<dbReference type="EMBL" id="WMZJ01000006">
    <property type="protein sequence ID" value="MTS54947.1"/>
    <property type="molecule type" value="Genomic_DNA"/>
</dbReference>
<evidence type="ECO:0000259" key="2">
    <source>
        <dbReference type="Pfam" id="PF07853"/>
    </source>
</evidence>
<dbReference type="InterPro" id="IPR025962">
    <property type="entry name" value="SdpI/YhfL"/>
</dbReference>
<keyword evidence="1" id="KW-0812">Transmembrane</keyword>
<dbReference type="RefSeq" id="WP_061455895.1">
    <property type="nucleotide sequence ID" value="NZ_CABJDC010000006.1"/>
</dbReference>
<evidence type="ECO:0000313" key="6">
    <source>
        <dbReference type="Proteomes" id="UP000441330"/>
    </source>
</evidence>
<dbReference type="InterPro" id="IPR018225">
    <property type="entry name" value="Transaldolase_AS"/>
</dbReference>
<feature type="transmembrane region" description="Helical" evidence="1">
    <location>
        <begin position="51"/>
        <end position="72"/>
    </location>
</feature>
<name>A0A359YGI1_STRPA</name>
<reference evidence="3 6" key="2">
    <citation type="journal article" date="2019" name="Nat. Med.">
        <title>A library of human gut bacterial isolates paired with longitudinal multiomics data enables mechanistic microbiome research.</title>
        <authorList>
            <person name="Poyet M."/>
            <person name="Groussin M."/>
            <person name="Gibbons S.M."/>
            <person name="Avila-Pacheco J."/>
            <person name="Jiang X."/>
            <person name="Kearney S.M."/>
            <person name="Perrotta A.R."/>
            <person name="Berdy B."/>
            <person name="Zhao S."/>
            <person name="Lieberman T.D."/>
            <person name="Swanson P.K."/>
            <person name="Smith M."/>
            <person name="Roesemann S."/>
            <person name="Alexander J.E."/>
            <person name="Rich S.A."/>
            <person name="Livny J."/>
            <person name="Vlamakis H."/>
            <person name="Clish C."/>
            <person name="Bullock K."/>
            <person name="Deik A."/>
            <person name="Scott J."/>
            <person name="Pierce K.A."/>
            <person name="Xavier R.J."/>
            <person name="Alm E.J."/>
        </authorList>
    </citation>
    <scope>NUCLEOTIDE SEQUENCE [LARGE SCALE GENOMIC DNA]</scope>
    <source>
        <strain evidence="3 6">BIOML-A1</strain>
    </source>
</reference>
<gene>
    <name evidence="4" type="ORF">DWZ19_08545</name>
    <name evidence="3" type="ORF">GMC94_08790</name>
</gene>
<evidence type="ECO:0000256" key="1">
    <source>
        <dbReference type="SAM" id="Phobius"/>
    </source>
</evidence>
<evidence type="ECO:0000313" key="3">
    <source>
        <dbReference type="EMBL" id="MTS54947.1"/>
    </source>
</evidence>
<dbReference type="Proteomes" id="UP000441330">
    <property type="component" value="Unassembled WGS sequence"/>
</dbReference>
<evidence type="ECO:0000313" key="4">
    <source>
        <dbReference type="EMBL" id="RHN24569.1"/>
    </source>
</evidence>
<proteinExistence type="predicted"/>
<feature type="transmembrane region" description="Helical" evidence="1">
    <location>
        <begin position="84"/>
        <end position="104"/>
    </location>
</feature>
<dbReference type="InterPro" id="IPR026272">
    <property type="entry name" value="SdpI"/>
</dbReference>
<dbReference type="EMBL" id="QRQU01000006">
    <property type="protein sequence ID" value="RHN24569.1"/>
    <property type="molecule type" value="Genomic_DNA"/>
</dbReference>
<dbReference type="Proteomes" id="UP000285725">
    <property type="component" value="Unassembled WGS sequence"/>
</dbReference>
<feature type="domain" description="DUF1648" evidence="2">
    <location>
        <begin position="14"/>
        <end position="58"/>
    </location>
</feature>
<dbReference type="GO" id="GO:0009636">
    <property type="term" value="P:response to toxic substance"/>
    <property type="evidence" value="ECO:0007669"/>
    <property type="project" value="TreeGrafter"/>
</dbReference>
<dbReference type="Pfam" id="PF07853">
    <property type="entry name" value="DUF1648"/>
    <property type="match status" value="1"/>
</dbReference>
<dbReference type="AlphaFoldDB" id="A0A359YGI1"/>
<feature type="transmembrane region" description="Helical" evidence="1">
    <location>
        <begin position="116"/>
        <end position="133"/>
    </location>
</feature>
<comment type="caution">
    <text evidence="3">The sequence shown here is derived from an EMBL/GenBank/DDBJ whole genome shotgun (WGS) entry which is preliminary data.</text>
</comment>
<dbReference type="PROSITE" id="PS01054">
    <property type="entry name" value="TRANSALDOLASE_1"/>
    <property type="match status" value="1"/>
</dbReference>
<reference evidence="4 5" key="1">
    <citation type="submission" date="2018-08" db="EMBL/GenBank/DDBJ databases">
        <title>A genome reference for cultivated species of the human gut microbiota.</title>
        <authorList>
            <person name="Zou Y."/>
            <person name="Xue W."/>
            <person name="Luo G."/>
        </authorList>
    </citation>
    <scope>NUCLEOTIDE SEQUENCE [LARGE SCALE GENOMIC DNA]</scope>
    <source>
        <strain evidence="4 5">AF30-12BH</strain>
    </source>
</reference>